<dbReference type="EMBL" id="JQ844200">
    <property type="protein sequence ID" value="AGS52521.1"/>
    <property type="molecule type" value="Genomic_DNA"/>
</dbReference>
<reference evidence="1" key="1">
    <citation type="submission" date="2012-03" db="EMBL/GenBank/DDBJ databases">
        <title>Functional metagenomics reveals considerable lignocellulase gene clusters in the gut microbiome of a wood-feeding higher termite.</title>
        <authorList>
            <person name="Liu N."/>
        </authorList>
    </citation>
    <scope>NUCLEOTIDE SEQUENCE</scope>
</reference>
<dbReference type="Gene3D" id="3.60.21.10">
    <property type="match status" value="1"/>
</dbReference>
<proteinExistence type="predicted"/>
<name>A0A806KL93_9BACT</name>
<evidence type="ECO:0000313" key="1">
    <source>
        <dbReference type="EMBL" id="AGS52521.1"/>
    </source>
</evidence>
<organism evidence="1">
    <name type="scientific">uncultured bacterium contig00005</name>
    <dbReference type="NCBI Taxonomy" id="1181497"/>
    <lineage>
        <taxon>Bacteria</taxon>
        <taxon>environmental samples</taxon>
    </lineage>
</organism>
<accession>A0A806KL93</accession>
<dbReference type="AlphaFoldDB" id="A0A806KL93"/>
<protein>
    <submittedName>
        <fullName evidence="1">Uncharacterized protein</fullName>
    </submittedName>
</protein>
<sequence length="61" mass="6985">MIHFTSDQHFHRKSVHLYGHIHGTYFQHPSDRAINVGVDHNEYFPVNAETTYALAFGGEGE</sequence>
<dbReference type="InterPro" id="IPR029052">
    <property type="entry name" value="Metallo-depent_PP-like"/>
</dbReference>